<feature type="region of interest" description="Disordered" evidence="1">
    <location>
        <begin position="237"/>
        <end position="263"/>
    </location>
</feature>
<feature type="compositionally biased region" description="Acidic residues" evidence="1">
    <location>
        <begin position="132"/>
        <end position="142"/>
    </location>
</feature>
<protein>
    <submittedName>
        <fullName evidence="4">Uncharacterized protein</fullName>
    </submittedName>
</protein>
<proteinExistence type="predicted"/>
<keyword evidence="3" id="KW-0732">Signal</keyword>
<feature type="transmembrane region" description="Helical" evidence="2">
    <location>
        <begin position="186"/>
        <end position="209"/>
    </location>
</feature>
<dbReference type="AlphaFoldDB" id="A0AAW0DGR6"/>
<keyword evidence="2" id="KW-1133">Transmembrane helix</keyword>
<feature type="compositionally biased region" description="Low complexity" evidence="1">
    <location>
        <begin position="121"/>
        <end position="131"/>
    </location>
</feature>
<accession>A0AAW0DGR6</accession>
<sequence length="303" mass="32448">MSRHVFFILAILCGIVQVFGLKIHRVNHKGKNVVAHKPVDLRWSRKGDDPTFVLFLMGDANGNPIPSTPDRNVVGTSEQQDASTAMTFLETGTFTMLAVDPADHAQKFATSKPFRVFASDTEAASASADGQNDGDDNDDNEGDGSNPNSFSTPPSSPNSAPSVAETGSSTSPSPSSVPSKSSPTPIIIAAVVGSLTLLLLLAALVLFLIRRRNKQRNLARHTTFNRNRMVRSLPPVTFAKNPHDPPESADDEKDVGGGGAGDDATTYSYSYSYSGSYTQESEVELENEKTMSRGPYPFAARPA</sequence>
<dbReference type="Gene3D" id="1.20.5.100">
    <property type="entry name" value="Cytochrome c1, transmembrane anchor, C-terminal"/>
    <property type="match status" value="1"/>
</dbReference>
<evidence type="ECO:0000256" key="3">
    <source>
        <dbReference type="SAM" id="SignalP"/>
    </source>
</evidence>
<feature type="region of interest" description="Disordered" evidence="1">
    <location>
        <begin position="279"/>
        <end position="303"/>
    </location>
</feature>
<feature type="chain" id="PRO_5043631524" evidence="3">
    <location>
        <begin position="21"/>
        <end position="303"/>
    </location>
</feature>
<evidence type="ECO:0000256" key="1">
    <source>
        <dbReference type="SAM" id="MobiDB-lite"/>
    </source>
</evidence>
<dbReference type="EMBL" id="JAWWNJ010000008">
    <property type="protein sequence ID" value="KAK7050099.1"/>
    <property type="molecule type" value="Genomic_DNA"/>
</dbReference>
<gene>
    <name evidence="4" type="ORF">R3P38DRAFT_3255872</name>
</gene>
<feature type="region of interest" description="Disordered" evidence="1">
    <location>
        <begin position="121"/>
        <end position="182"/>
    </location>
</feature>
<organism evidence="4 5">
    <name type="scientific">Favolaschia claudopus</name>
    <dbReference type="NCBI Taxonomy" id="2862362"/>
    <lineage>
        <taxon>Eukaryota</taxon>
        <taxon>Fungi</taxon>
        <taxon>Dikarya</taxon>
        <taxon>Basidiomycota</taxon>
        <taxon>Agaricomycotina</taxon>
        <taxon>Agaricomycetes</taxon>
        <taxon>Agaricomycetidae</taxon>
        <taxon>Agaricales</taxon>
        <taxon>Marasmiineae</taxon>
        <taxon>Mycenaceae</taxon>
        <taxon>Favolaschia</taxon>
    </lineage>
</organism>
<evidence type="ECO:0000313" key="4">
    <source>
        <dbReference type="EMBL" id="KAK7050099.1"/>
    </source>
</evidence>
<feature type="compositionally biased region" description="Low complexity" evidence="1">
    <location>
        <begin position="143"/>
        <end position="182"/>
    </location>
</feature>
<comment type="caution">
    <text evidence="4">The sequence shown here is derived from an EMBL/GenBank/DDBJ whole genome shotgun (WGS) entry which is preliminary data.</text>
</comment>
<evidence type="ECO:0000313" key="5">
    <source>
        <dbReference type="Proteomes" id="UP001362999"/>
    </source>
</evidence>
<evidence type="ECO:0000256" key="2">
    <source>
        <dbReference type="SAM" id="Phobius"/>
    </source>
</evidence>
<name>A0AAW0DGR6_9AGAR</name>
<feature type="signal peptide" evidence="3">
    <location>
        <begin position="1"/>
        <end position="20"/>
    </location>
</feature>
<reference evidence="4 5" key="1">
    <citation type="journal article" date="2024" name="J Genomics">
        <title>Draft genome sequencing and assembly of Favolaschia claudopus CIRM-BRFM 2984 isolated from oak limbs.</title>
        <authorList>
            <person name="Navarro D."/>
            <person name="Drula E."/>
            <person name="Chaduli D."/>
            <person name="Cazenave R."/>
            <person name="Ahrendt S."/>
            <person name="Wang J."/>
            <person name="Lipzen A."/>
            <person name="Daum C."/>
            <person name="Barry K."/>
            <person name="Grigoriev I.V."/>
            <person name="Favel A."/>
            <person name="Rosso M.N."/>
            <person name="Martin F."/>
        </authorList>
    </citation>
    <scope>NUCLEOTIDE SEQUENCE [LARGE SCALE GENOMIC DNA]</scope>
    <source>
        <strain evidence="4 5">CIRM-BRFM 2984</strain>
    </source>
</reference>
<keyword evidence="2" id="KW-0812">Transmembrane</keyword>
<keyword evidence="5" id="KW-1185">Reference proteome</keyword>
<dbReference type="Proteomes" id="UP001362999">
    <property type="component" value="Unassembled WGS sequence"/>
</dbReference>
<keyword evidence="2" id="KW-0472">Membrane</keyword>